<evidence type="ECO:0000313" key="2">
    <source>
        <dbReference type="Proteomes" id="UP001209570"/>
    </source>
</evidence>
<organism evidence="1 2">
    <name type="scientific">Pythium insidiosum</name>
    <name type="common">Pythiosis disease agent</name>
    <dbReference type="NCBI Taxonomy" id="114742"/>
    <lineage>
        <taxon>Eukaryota</taxon>
        <taxon>Sar</taxon>
        <taxon>Stramenopiles</taxon>
        <taxon>Oomycota</taxon>
        <taxon>Peronosporomycetes</taxon>
        <taxon>Pythiales</taxon>
        <taxon>Pythiaceae</taxon>
        <taxon>Pythium</taxon>
    </lineage>
</organism>
<sequence>MIPPAYAKGVTVKNTTGHPLKIKVWFGSDEQEAQGNAKICEDRVLAPQEKVEIEEQTYDMGSWTAVAALYAVEVEAVPAPGSGAVSAARKSRFTPKVTEIVNVLDVEVREHPSEGTLHVTAL</sequence>
<dbReference type="Proteomes" id="UP001209570">
    <property type="component" value="Unassembled WGS sequence"/>
</dbReference>
<keyword evidence="2" id="KW-1185">Reference proteome</keyword>
<proteinExistence type="predicted"/>
<reference evidence="1" key="1">
    <citation type="submission" date="2021-12" db="EMBL/GenBank/DDBJ databases">
        <title>Prjna785345.</title>
        <authorList>
            <person name="Rujirawat T."/>
            <person name="Krajaejun T."/>
        </authorList>
    </citation>
    <scope>NUCLEOTIDE SEQUENCE</scope>
    <source>
        <strain evidence="1">Pi057C3</strain>
    </source>
</reference>
<accession>A0AAD5QAK3</accession>
<gene>
    <name evidence="1" type="ORF">P43SY_002824</name>
</gene>
<protein>
    <submittedName>
        <fullName evidence="1">Uncharacterized protein</fullName>
    </submittedName>
</protein>
<evidence type="ECO:0000313" key="1">
    <source>
        <dbReference type="EMBL" id="KAJ0408945.1"/>
    </source>
</evidence>
<name>A0AAD5QAK3_PYTIN</name>
<comment type="caution">
    <text evidence="1">The sequence shown here is derived from an EMBL/GenBank/DDBJ whole genome shotgun (WGS) entry which is preliminary data.</text>
</comment>
<dbReference type="EMBL" id="JAKCXM010000007">
    <property type="protein sequence ID" value="KAJ0408945.1"/>
    <property type="molecule type" value="Genomic_DNA"/>
</dbReference>
<dbReference type="AlphaFoldDB" id="A0AAD5QAK3"/>